<dbReference type="GO" id="GO:0003937">
    <property type="term" value="F:IMP cyclohydrolase activity"/>
    <property type="evidence" value="ECO:0007669"/>
    <property type="project" value="UniProtKB-UniRule"/>
</dbReference>
<keyword evidence="5 10" id="KW-0658">Purine biosynthesis</keyword>
<reference evidence="12" key="1">
    <citation type="journal article" date="2020" name="mSystems">
        <title>Genome- and Community-Level Interaction Insights into Carbon Utilization and Element Cycling Functions of Hydrothermarchaeota in Hydrothermal Sediment.</title>
        <authorList>
            <person name="Zhou Z."/>
            <person name="Liu Y."/>
            <person name="Xu W."/>
            <person name="Pan J."/>
            <person name="Luo Z.H."/>
            <person name="Li M."/>
        </authorList>
    </citation>
    <scope>NUCLEOTIDE SEQUENCE [LARGE SCALE GENOMIC DNA]</scope>
    <source>
        <strain evidence="12">HyVt-94</strain>
    </source>
</reference>
<dbReference type="EC" id="3.5.4.10" evidence="10"/>
<dbReference type="SUPFAM" id="SSF53927">
    <property type="entry name" value="Cytidine deaminase-like"/>
    <property type="match status" value="1"/>
</dbReference>
<evidence type="ECO:0000259" key="11">
    <source>
        <dbReference type="PROSITE" id="PS51855"/>
    </source>
</evidence>
<dbReference type="InterPro" id="IPR011607">
    <property type="entry name" value="MGS-like_dom"/>
</dbReference>
<comment type="catalytic activity">
    <reaction evidence="9 10">
        <text>IMP + H2O = 5-formamido-1-(5-phospho-D-ribosyl)imidazole-4-carboxamide</text>
        <dbReference type="Rhea" id="RHEA:18445"/>
        <dbReference type="ChEBI" id="CHEBI:15377"/>
        <dbReference type="ChEBI" id="CHEBI:58053"/>
        <dbReference type="ChEBI" id="CHEBI:58467"/>
        <dbReference type="EC" id="3.5.4.10"/>
    </reaction>
</comment>
<dbReference type="FunFam" id="3.40.140.20:FF:000001">
    <property type="entry name" value="Bifunctional purine biosynthesis protein PurH"/>
    <property type="match status" value="1"/>
</dbReference>
<dbReference type="HAMAP" id="MF_00139">
    <property type="entry name" value="PurH"/>
    <property type="match status" value="1"/>
</dbReference>
<evidence type="ECO:0000256" key="9">
    <source>
        <dbReference type="ARBA" id="ARBA00050687"/>
    </source>
</evidence>
<dbReference type="Pfam" id="PF02142">
    <property type="entry name" value="MGS"/>
    <property type="match status" value="1"/>
</dbReference>
<feature type="domain" description="MGS-like" evidence="11">
    <location>
        <begin position="1"/>
        <end position="143"/>
    </location>
</feature>
<comment type="pathway">
    <text evidence="2 10">Purine metabolism; IMP biosynthesis via de novo pathway; 5-formamido-1-(5-phospho-D-ribosyl)imidazole-4-carboxamide from 5-amino-1-(5-phospho-D-ribosyl)imidazole-4-carboxamide (10-formyl THF route): step 1/1.</text>
</comment>
<dbReference type="NCBIfam" id="TIGR00355">
    <property type="entry name" value="purH"/>
    <property type="match status" value="1"/>
</dbReference>
<accession>A0A7C5I510</accession>
<evidence type="ECO:0000256" key="6">
    <source>
        <dbReference type="ARBA" id="ARBA00022801"/>
    </source>
</evidence>
<dbReference type="Gene3D" id="3.40.140.20">
    <property type="match status" value="2"/>
</dbReference>
<dbReference type="CDD" id="cd01421">
    <property type="entry name" value="IMPCH"/>
    <property type="match status" value="1"/>
</dbReference>
<dbReference type="SUPFAM" id="SSF52335">
    <property type="entry name" value="Methylglyoxal synthase-like"/>
    <property type="match status" value="1"/>
</dbReference>
<name>A0A7C5I510_UNCW3</name>
<proteinExistence type="inferred from homology"/>
<dbReference type="EMBL" id="DRTV01000250">
    <property type="protein sequence ID" value="HHF58482.1"/>
    <property type="molecule type" value="Genomic_DNA"/>
</dbReference>
<keyword evidence="7 10" id="KW-0511">Multifunctional enzyme</keyword>
<dbReference type="SMART" id="SM00851">
    <property type="entry name" value="MGS"/>
    <property type="match status" value="1"/>
</dbReference>
<gene>
    <name evidence="10 12" type="primary">purH</name>
    <name evidence="12" type="ORF">ENL41_03555</name>
</gene>
<dbReference type="InterPro" id="IPR016193">
    <property type="entry name" value="Cytidine_deaminase-like"/>
</dbReference>
<dbReference type="AlphaFoldDB" id="A0A7C5I510"/>
<dbReference type="InterPro" id="IPR024051">
    <property type="entry name" value="AICAR_Tfase_dup_dom_sf"/>
</dbReference>
<comment type="pathway">
    <text evidence="1 10">Purine metabolism; IMP biosynthesis via de novo pathway; IMP from 5-formamido-1-(5-phospho-D-ribosyl)imidazole-4-carboxamide: step 1/1.</text>
</comment>
<evidence type="ECO:0000256" key="1">
    <source>
        <dbReference type="ARBA" id="ARBA00004844"/>
    </source>
</evidence>
<dbReference type="InterPro" id="IPR002695">
    <property type="entry name" value="PurH-like"/>
</dbReference>
<comment type="catalytic activity">
    <reaction evidence="8 10">
        <text>(6R)-10-formyltetrahydrofolate + 5-amino-1-(5-phospho-beta-D-ribosyl)imidazole-4-carboxamide = 5-formamido-1-(5-phospho-D-ribosyl)imidazole-4-carboxamide + (6S)-5,6,7,8-tetrahydrofolate</text>
        <dbReference type="Rhea" id="RHEA:22192"/>
        <dbReference type="ChEBI" id="CHEBI:57453"/>
        <dbReference type="ChEBI" id="CHEBI:58467"/>
        <dbReference type="ChEBI" id="CHEBI:58475"/>
        <dbReference type="ChEBI" id="CHEBI:195366"/>
        <dbReference type="EC" id="2.1.2.3"/>
    </reaction>
</comment>
<comment type="domain">
    <text evidence="10">The IMP cyclohydrolase activity resides in the N-terminal region.</text>
</comment>
<dbReference type="EC" id="2.1.2.3" evidence="10"/>
<evidence type="ECO:0000256" key="4">
    <source>
        <dbReference type="ARBA" id="ARBA00022679"/>
    </source>
</evidence>
<evidence type="ECO:0000256" key="3">
    <source>
        <dbReference type="ARBA" id="ARBA00007667"/>
    </source>
</evidence>
<evidence type="ECO:0000256" key="10">
    <source>
        <dbReference type="HAMAP-Rule" id="MF_00139"/>
    </source>
</evidence>
<keyword evidence="4 10" id="KW-0808">Transferase</keyword>
<evidence type="ECO:0000256" key="8">
    <source>
        <dbReference type="ARBA" id="ARBA00050488"/>
    </source>
</evidence>
<evidence type="ECO:0000256" key="2">
    <source>
        <dbReference type="ARBA" id="ARBA00004954"/>
    </source>
</evidence>
<comment type="caution">
    <text evidence="12">The sequence shown here is derived from an EMBL/GenBank/DDBJ whole genome shotgun (WGS) entry which is preliminary data.</text>
</comment>
<dbReference type="GO" id="GO:0006189">
    <property type="term" value="P:'de novo' IMP biosynthetic process"/>
    <property type="evidence" value="ECO:0007669"/>
    <property type="project" value="UniProtKB-UniRule"/>
</dbReference>
<evidence type="ECO:0000256" key="5">
    <source>
        <dbReference type="ARBA" id="ARBA00022755"/>
    </source>
</evidence>
<dbReference type="Proteomes" id="UP000886014">
    <property type="component" value="Unassembled WGS sequence"/>
</dbReference>
<dbReference type="UniPathway" id="UPA00074">
    <property type="reaction ID" value="UER00133"/>
</dbReference>
<dbReference type="Pfam" id="PF01808">
    <property type="entry name" value="AICARFT_IMPCHas"/>
    <property type="match status" value="1"/>
</dbReference>
<keyword evidence="6 10" id="KW-0378">Hydrolase</keyword>
<organism evidence="12">
    <name type="scientific">candidate division WOR-3 bacterium</name>
    <dbReference type="NCBI Taxonomy" id="2052148"/>
    <lineage>
        <taxon>Bacteria</taxon>
        <taxon>Bacteria division WOR-3</taxon>
    </lineage>
</organism>
<dbReference type="NCBIfam" id="NF002049">
    <property type="entry name" value="PRK00881.1"/>
    <property type="match status" value="1"/>
</dbReference>
<dbReference type="InterPro" id="IPR036914">
    <property type="entry name" value="MGS-like_dom_sf"/>
</dbReference>
<dbReference type="PANTHER" id="PTHR11692:SF0">
    <property type="entry name" value="BIFUNCTIONAL PURINE BIOSYNTHESIS PROTEIN ATIC"/>
    <property type="match status" value="1"/>
</dbReference>
<dbReference type="SMART" id="SM00798">
    <property type="entry name" value="AICARFT_IMPCHas"/>
    <property type="match status" value="1"/>
</dbReference>
<protein>
    <recommendedName>
        <fullName evidence="10">Bifunctional purine biosynthesis protein PurH</fullName>
    </recommendedName>
    <domain>
        <recommendedName>
            <fullName evidence="10">Phosphoribosylaminoimidazolecarboxamide formyltransferase</fullName>
            <ecNumber evidence="10">2.1.2.3</ecNumber>
        </recommendedName>
        <alternativeName>
            <fullName evidence="10">AICAR transformylase</fullName>
        </alternativeName>
    </domain>
    <domain>
        <recommendedName>
            <fullName evidence="10">IMP cyclohydrolase</fullName>
            <ecNumber evidence="10">3.5.4.10</ecNumber>
        </recommendedName>
        <alternativeName>
            <fullName evidence="10">ATIC</fullName>
        </alternativeName>
        <alternativeName>
            <fullName evidence="10">IMP synthase</fullName>
        </alternativeName>
        <alternativeName>
            <fullName evidence="10">Inosinicase</fullName>
        </alternativeName>
    </domain>
</protein>
<dbReference type="Gene3D" id="3.40.50.1380">
    <property type="entry name" value="Methylglyoxal synthase-like domain"/>
    <property type="match status" value="1"/>
</dbReference>
<sequence>MKLKYALISVYKKEGIEEIAGTLKDKGYIIITTSGTREYLKEHGIETRDITDFTGFPQILDGRVKTLSPVIFAGILARRNVERDMATVSGAGIPLIDIVIVNLYPFSEHLEDNIDQLMEFIDIGGPSLVRAAAKNFKDVAVVVDPVDYPEFLRRVREERVDLGYKKYLALKAFEFVTEYDILIAKTLKRRFQLDTERLFLSLKKGLPLRYGENPHQKGWVYINEDERDTFLRTIEKLWGKELSYNNILDAYSAWKLLVELNSPACVIVKHNNPCGVAEGKTILEAYKKALEGDPVSAFGGIVALSEEVNPELAFELNNIFLEIVMAPSYPDEVLSILKKKKNRRLLIIPLKKGREKLEFRWVDGDFLVEEEDSAILEKETIRIVSGELTEELLEELVFAYKVVKHVRSNAIVVTKDRGTLGIGAGQMNRVQAVKIALENAGKKAEGAVLASDGFFPFTDSVELAHQYGIKAIIQPGGSVRDEEVIKKAQELNITMVLTGIRHFRH</sequence>
<evidence type="ECO:0000313" key="12">
    <source>
        <dbReference type="EMBL" id="HHF58482.1"/>
    </source>
</evidence>
<dbReference type="PIRSF" id="PIRSF000414">
    <property type="entry name" value="AICARFT_IMPCHas"/>
    <property type="match status" value="1"/>
</dbReference>
<dbReference type="GO" id="GO:0005829">
    <property type="term" value="C:cytosol"/>
    <property type="evidence" value="ECO:0007669"/>
    <property type="project" value="TreeGrafter"/>
</dbReference>
<evidence type="ECO:0000256" key="7">
    <source>
        <dbReference type="ARBA" id="ARBA00023268"/>
    </source>
</evidence>
<comment type="similarity">
    <text evidence="3 10">Belongs to the PurH family.</text>
</comment>
<dbReference type="PROSITE" id="PS51855">
    <property type="entry name" value="MGS"/>
    <property type="match status" value="1"/>
</dbReference>
<dbReference type="PANTHER" id="PTHR11692">
    <property type="entry name" value="BIFUNCTIONAL PURINE BIOSYNTHESIS PROTEIN PURH"/>
    <property type="match status" value="1"/>
</dbReference>
<dbReference type="GO" id="GO:0004643">
    <property type="term" value="F:phosphoribosylaminoimidazolecarboxamide formyltransferase activity"/>
    <property type="evidence" value="ECO:0007669"/>
    <property type="project" value="UniProtKB-UniRule"/>
</dbReference>
<dbReference type="FunFam" id="3.40.50.1380:FF:000001">
    <property type="entry name" value="Bifunctional purine biosynthesis protein PurH"/>
    <property type="match status" value="1"/>
</dbReference>